<comment type="caution">
    <text evidence="2">The sequence shown here is derived from an EMBL/GenBank/DDBJ whole genome shotgun (WGS) entry which is preliminary data.</text>
</comment>
<keyword evidence="3" id="KW-1185">Reference proteome</keyword>
<evidence type="ECO:0000256" key="1">
    <source>
        <dbReference type="SAM" id="SignalP"/>
    </source>
</evidence>
<proteinExistence type="predicted"/>
<feature type="chain" id="PRO_5047142887" evidence="1">
    <location>
        <begin position="23"/>
        <end position="88"/>
    </location>
</feature>
<name>A0ABV0B7H3_9SPHN</name>
<reference evidence="2 3" key="1">
    <citation type="submission" date="2024-05" db="EMBL/GenBank/DDBJ databases">
        <title>Sphingomonas sp. HF-S3 16S ribosomal RNA gene Genome sequencing and assembly.</title>
        <authorList>
            <person name="Lee H."/>
        </authorList>
    </citation>
    <scope>NUCLEOTIDE SEQUENCE [LARGE SCALE GENOMIC DNA]</scope>
    <source>
        <strain evidence="2 3">HF-S3</strain>
    </source>
</reference>
<gene>
    <name evidence="2" type="ORF">TPR58_10225</name>
</gene>
<organism evidence="2 3">
    <name type="scientific">Sphingomonas rustica</name>
    <dbReference type="NCBI Taxonomy" id="3103142"/>
    <lineage>
        <taxon>Bacteria</taxon>
        <taxon>Pseudomonadati</taxon>
        <taxon>Pseudomonadota</taxon>
        <taxon>Alphaproteobacteria</taxon>
        <taxon>Sphingomonadales</taxon>
        <taxon>Sphingomonadaceae</taxon>
        <taxon>Sphingomonas</taxon>
    </lineage>
</organism>
<feature type="signal peptide" evidence="1">
    <location>
        <begin position="1"/>
        <end position="22"/>
    </location>
</feature>
<evidence type="ECO:0000313" key="2">
    <source>
        <dbReference type="EMBL" id="MEN3747544.1"/>
    </source>
</evidence>
<dbReference type="EMBL" id="JBDIZK010000005">
    <property type="protein sequence ID" value="MEN3747544.1"/>
    <property type="molecule type" value="Genomic_DNA"/>
</dbReference>
<evidence type="ECO:0000313" key="3">
    <source>
        <dbReference type="Proteomes" id="UP001427805"/>
    </source>
</evidence>
<dbReference type="RefSeq" id="WP_346246544.1">
    <property type="nucleotide sequence ID" value="NZ_JBDIZK010000005.1"/>
</dbReference>
<protein>
    <submittedName>
        <fullName evidence="2">Uncharacterized protein</fullName>
    </submittedName>
</protein>
<accession>A0ABV0B7H3</accession>
<dbReference type="Proteomes" id="UP001427805">
    <property type="component" value="Unassembled WGS sequence"/>
</dbReference>
<sequence length="88" mass="9285">MELLLLLTAFFASLTGSSGAQASAAQQVQGVAVMRAAQAAQAAVQPARHVVHAAVIPARASRPAAMRWPRVAAAPLRAVEQIFERRLE</sequence>
<keyword evidence="1" id="KW-0732">Signal</keyword>